<feature type="region of interest" description="Disordered" evidence="1">
    <location>
        <begin position="73"/>
        <end position="96"/>
    </location>
</feature>
<protein>
    <submittedName>
        <fullName evidence="2">Uncharacterized protein</fullName>
    </submittedName>
</protein>
<feature type="compositionally biased region" description="Basic residues" evidence="1">
    <location>
        <begin position="252"/>
        <end position="263"/>
    </location>
</feature>
<accession>A0A7S3XSL0</accession>
<dbReference type="AlphaFoldDB" id="A0A7S3XSL0"/>
<feature type="region of interest" description="Disordered" evidence="1">
    <location>
        <begin position="225"/>
        <end position="318"/>
    </location>
</feature>
<organism evidence="2">
    <name type="scientific">Heterosigma akashiwo</name>
    <name type="common">Chromophytic alga</name>
    <name type="synonym">Heterosigma carterae</name>
    <dbReference type="NCBI Taxonomy" id="2829"/>
    <lineage>
        <taxon>Eukaryota</taxon>
        <taxon>Sar</taxon>
        <taxon>Stramenopiles</taxon>
        <taxon>Ochrophyta</taxon>
        <taxon>Raphidophyceae</taxon>
        <taxon>Chattonellales</taxon>
        <taxon>Chattonellaceae</taxon>
        <taxon>Heterosigma</taxon>
    </lineage>
</organism>
<proteinExistence type="predicted"/>
<gene>
    <name evidence="2" type="ORF">HAKA00212_LOCUS9734</name>
</gene>
<evidence type="ECO:0000313" key="2">
    <source>
        <dbReference type="EMBL" id="CAE0631035.1"/>
    </source>
</evidence>
<reference evidence="2" key="1">
    <citation type="submission" date="2021-01" db="EMBL/GenBank/DDBJ databases">
        <authorList>
            <person name="Corre E."/>
            <person name="Pelletier E."/>
            <person name="Niang G."/>
            <person name="Scheremetjew M."/>
            <person name="Finn R."/>
            <person name="Kale V."/>
            <person name="Holt S."/>
            <person name="Cochrane G."/>
            <person name="Meng A."/>
            <person name="Brown T."/>
            <person name="Cohen L."/>
        </authorList>
    </citation>
    <scope>NUCLEOTIDE SEQUENCE</scope>
    <source>
        <strain evidence="2">CCMP3107</strain>
    </source>
</reference>
<dbReference type="EMBL" id="HBIU01020784">
    <property type="protein sequence ID" value="CAE0631035.1"/>
    <property type="molecule type" value="Transcribed_RNA"/>
</dbReference>
<feature type="compositionally biased region" description="Basic residues" evidence="1">
    <location>
        <begin position="300"/>
        <end position="313"/>
    </location>
</feature>
<name>A0A7S3XSL0_HETAK</name>
<sequence length="372" mass="40167">MTKITDTNNTTTVTVIKKEAEAPISDIYCKASEFILQRTGVVCPGKELEKIVTLLDLKEKRIKRWAKKISENKTAAADDTDEGSDDSGQEQDSDEDGVVVEAVQTEKVNDDCCGEKVVHDAHTGPIYEAFVQNGVLLAPDTLHSVLRILKVRPKRICGRGGLVRPLGVARRDYRYWNQILPRQIVRLSKRKENGPRGSSKGLKKMVVTPMMFVVVNGRANVPFQGKHGARAMHGPDGKQFGLGKHGPPGRHCPGKRGPGKHGKGGPGKHGPGKKHGSGLNDRSGKQLGLRKHGPAGMHCPCKHGPGKHGKRGPGKYGPSKSFLYGPRAHQCMAYVTLVAFGGGVHGHTRFVPRSYGGRVELGHPVVAAVKSA</sequence>
<feature type="compositionally biased region" description="Acidic residues" evidence="1">
    <location>
        <begin position="78"/>
        <end position="96"/>
    </location>
</feature>
<evidence type="ECO:0000256" key="1">
    <source>
        <dbReference type="SAM" id="MobiDB-lite"/>
    </source>
</evidence>